<dbReference type="AlphaFoldDB" id="A0A1I5VEC6"/>
<name>A0A1I5VEC6_9BACT</name>
<keyword evidence="2" id="KW-1185">Reference proteome</keyword>
<dbReference type="STRING" id="1079859.SAMN04515674_10944"/>
<evidence type="ECO:0000313" key="1">
    <source>
        <dbReference type="EMBL" id="SFQ05336.1"/>
    </source>
</evidence>
<evidence type="ECO:0000313" key="2">
    <source>
        <dbReference type="Proteomes" id="UP000199306"/>
    </source>
</evidence>
<proteinExistence type="predicted"/>
<dbReference type="EMBL" id="FOXH01000009">
    <property type="protein sequence ID" value="SFQ05336.1"/>
    <property type="molecule type" value="Genomic_DNA"/>
</dbReference>
<dbReference type="PROSITE" id="PS51257">
    <property type="entry name" value="PROKAR_LIPOPROTEIN"/>
    <property type="match status" value="1"/>
</dbReference>
<dbReference type="OrthoDB" id="1447689at2"/>
<dbReference type="RefSeq" id="WP_143095244.1">
    <property type="nucleotide sequence ID" value="NZ_FOXH01000009.1"/>
</dbReference>
<accession>A0A1I5VEC6</accession>
<gene>
    <name evidence="1" type="ORF">SAMN04515674_10944</name>
</gene>
<reference evidence="1 2" key="1">
    <citation type="submission" date="2016-10" db="EMBL/GenBank/DDBJ databases">
        <authorList>
            <person name="de Groot N.N."/>
        </authorList>
    </citation>
    <scope>NUCLEOTIDE SEQUENCE [LARGE SCALE GENOMIC DNA]</scope>
    <source>
        <strain evidence="2">E92,LMG 26720,CCM 7988</strain>
    </source>
</reference>
<dbReference type="Proteomes" id="UP000199306">
    <property type="component" value="Unassembled WGS sequence"/>
</dbReference>
<protein>
    <submittedName>
        <fullName evidence="1">Uncharacterized protein</fullName>
    </submittedName>
</protein>
<sequence length="106" mass="12023">MKKTIWYLVISFIVSCVSCKKNNMSPDNNIVVVGFLQKAGITTYQYGSHYLTKDKSQKEHIYALSSSNVNLDNFLNQQVRVVGKKRNGYPVDGGPDYLEVESIQKE</sequence>
<organism evidence="1 2">
    <name type="scientific">Pseudarcicella hirudinis</name>
    <dbReference type="NCBI Taxonomy" id="1079859"/>
    <lineage>
        <taxon>Bacteria</taxon>
        <taxon>Pseudomonadati</taxon>
        <taxon>Bacteroidota</taxon>
        <taxon>Cytophagia</taxon>
        <taxon>Cytophagales</taxon>
        <taxon>Flectobacillaceae</taxon>
        <taxon>Pseudarcicella</taxon>
    </lineage>
</organism>